<reference evidence="2" key="1">
    <citation type="submission" date="2023-06" db="EMBL/GenBank/DDBJ databases">
        <authorList>
            <person name="Delattre M."/>
        </authorList>
    </citation>
    <scope>NUCLEOTIDE SEQUENCE</scope>
    <source>
        <strain evidence="2">AF72</strain>
    </source>
</reference>
<dbReference type="Proteomes" id="UP001177023">
    <property type="component" value="Unassembled WGS sequence"/>
</dbReference>
<feature type="compositionally biased region" description="Basic residues" evidence="1">
    <location>
        <begin position="1"/>
        <end position="15"/>
    </location>
</feature>
<dbReference type="AlphaFoldDB" id="A0AA36C5X7"/>
<comment type="caution">
    <text evidence="2">The sequence shown here is derived from an EMBL/GenBank/DDBJ whole genome shotgun (WGS) entry which is preliminary data.</text>
</comment>
<evidence type="ECO:0000313" key="3">
    <source>
        <dbReference type="Proteomes" id="UP001177023"/>
    </source>
</evidence>
<feature type="region of interest" description="Disordered" evidence="1">
    <location>
        <begin position="1"/>
        <end position="59"/>
    </location>
</feature>
<dbReference type="EMBL" id="CATQJA010000489">
    <property type="protein sequence ID" value="CAJ0560735.1"/>
    <property type="molecule type" value="Genomic_DNA"/>
</dbReference>
<evidence type="ECO:0000313" key="2">
    <source>
        <dbReference type="EMBL" id="CAJ0560735.1"/>
    </source>
</evidence>
<accession>A0AA36C5X7</accession>
<sequence>MAPHRRRPRQQVPRRIRADVRGPPRPRPQAQADAPQLIQETQANVEPYKQDFITTVQAT</sequence>
<keyword evidence="3" id="KW-1185">Reference proteome</keyword>
<proteinExistence type="predicted"/>
<name>A0AA36C5X7_9BILA</name>
<organism evidence="2 3">
    <name type="scientific">Mesorhabditis spiculigera</name>
    <dbReference type="NCBI Taxonomy" id="96644"/>
    <lineage>
        <taxon>Eukaryota</taxon>
        <taxon>Metazoa</taxon>
        <taxon>Ecdysozoa</taxon>
        <taxon>Nematoda</taxon>
        <taxon>Chromadorea</taxon>
        <taxon>Rhabditida</taxon>
        <taxon>Rhabditina</taxon>
        <taxon>Rhabditomorpha</taxon>
        <taxon>Rhabditoidea</taxon>
        <taxon>Rhabditidae</taxon>
        <taxon>Mesorhabditinae</taxon>
        <taxon>Mesorhabditis</taxon>
    </lineage>
</organism>
<protein>
    <submittedName>
        <fullName evidence="2">Uncharacterized protein</fullName>
    </submittedName>
</protein>
<feature type="non-terminal residue" evidence="2">
    <location>
        <position position="59"/>
    </location>
</feature>
<gene>
    <name evidence="2" type="ORF">MSPICULIGERA_LOCUS1633</name>
</gene>
<evidence type="ECO:0000256" key="1">
    <source>
        <dbReference type="SAM" id="MobiDB-lite"/>
    </source>
</evidence>